<feature type="signal peptide" evidence="3">
    <location>
        <begin position="1"/>
        <end position="36"/>
    </location>
</feature>
<evidence type="ECO:0000313" key="5">
    <source>
        <dbReference type="EMBL" id="RAK66326.1"/>
    </source>
</evidence>
<organism evidence="5 6">
    <name type="scientific">Phenylobacterium kunshanense</name>
    <dbReference type="NCBI Taxonomy" id="1445034"/>
    <lineage>
        <taxon>Bacteria</taxon>
        <taxon>Pseudomonadati</taxon>
        <taxon>Pseudomonadota</taxon>
        <taxon>Alphaproteobacteria</taxon>
        <taxon>Caulobacterales</taxon>
        <taxon>Caulobacteraceae</taxon>
        <taxon>Phenylobacterium</taxon>
    </lineage>
</organism>
<evidence type="ECO:0000313" key="6">
    <source>
        <dbReference type="Proteomes" id="UP000249524"/>
    </source>
</evidence>
<feature type="chain" id="PRO_5016429820" description="protein-tyrosine-phosphatase" evidence="3">
    <location>
        <begin position="37"/>
        <end position="191"/>
    </location>
</feature>
<dbReference type="InterPro" id="IPR036196">
    <property type="entry name" value="Ptyr_pPase_sf"/>
</dbReference>
<evidence type="ECO:0000256" key="2">
    <source>
        <dbReference type="ARBA" id="ARBA00051722"/>
    </source>
</evidence>
<evidence type="ECO:0000256" key="1">
    <source>
        <dbReference type="ARBA" id="ARBA00013064"/>
    </source>
</evidence>
<dbReference type="EC" id="3.1.3.48" evidence="1"/>
<dbReference type="SMART" id="SM00226">
    <property type="entry name" value="LMWPc"/>
    <property type="match status" value="1"/>
</dbReference>
<dbReference type="EMBL" id="QFYS01000003">
    <property type="protein sequence ID" value="RAK66326.1"/>
    <property type="molecule type" value="Genomic_DNA"/>
</dbReference>
<dbReference type="SUPFAM" id="SSF52788">
    <property type="entry name" value="Phosphotyrosine protein phosphatases I"/>
    <property type="match status" value="1"/>
</dbReference>
<feature type="domain" description="Phosphotyrosine protein phosphatase I" evidence="4">
    <location>
        <begin position="40"/>
        <end position="185"/>
    </location>
</feature>
<dbReference type="Proteomes" id="UP000249524">
    <property type="component" value="Unassembled WGS sequence"/>
</dbReference>
<comment type="catalytic activity">
    <reaction evidence="2">
        <text>O-phospho-L-tyrosyl-[protein] + H2O = L-tyrosyl-[protein] + phosphate</text>
        <dbReference type="Rhea" id="RHEA:10684"/>
        <dbReference type="Rhea" id="RHEA-COMP:10136"/>
        <dbReference type="Rhea" id="RHEA-COMP:20101"/>
        <dbReference type="ChEBI" id="CHEBI:15377"/>
        <dbReference type="ChEBI" id="CHEBI:43474"/>
        <dbReference type="ChEBI" id="CHEBI:46858"/>
        <dbReference type="ChEBI" id="CHEBI:61978"/>
        <dbReference type="EC" id="3.1.3.48"/>
    </reaction>
</comment>
<gene>
    <name evidence="5" type="ORF">DJ019_08725</name>
</gene>
<keyword evidence="6" id="KW-1185">Reference proteome</keyword>
<evidence type="ECO:0000256" key="3">
    <source>
        <dbReference type="SAM" id="SignalP"/>
    </source>
</evidence>
<dbReference type="PANTHER" id="PTHR11717">
    <property type="entry name" value="LOW MOLECULAR WEIGHT PROTEIN TYROSINE PHOSPHATASE"/>
    <property type="match status" value="1"/>
</dbReference>
<keyword evidence="3" id="KW-0732">Signal</keyword>
<sequence length="191" mass="20454">MGWTRHPAPTRLLAMLNRRHLLMGLSAVAAPLPCWAAEPVKIAFVDTGNTGRGLMAEVLARAEAARRSLPVALISRGLNPDPFDERAEANAKILLMNRGIDVAGHRARHLEPGDIVHADLILTMTTDHVAGVRALAPYAATKTFTLASYAIGADEQIPDAWGKPMAAYEAVIAQLDRLIPLALTKATAGRT</sequence>
<accession>A0A328BJZ8</accession>
<evidence type="ECO:0000259" key="4">
    <source>
        <dbReference type="SMART" id="SM00226"/>
    </source>
</evidence>
<comment type="caution">
    <text evidence="5">The sequence shown here is derived from an EMBL/GenBank/DDBJ whole genome shotgun (WGS) entry which is preliminary data.</text>
</comment>
<dbReference type="Gene3D" id="3.40.50.2300">
    <property type="match status" value="1"/>
</dbReference>
<dbReference type="InterPro" id="IPR023485">
    <property type="entry name" value="Ptyr_pPase"/>
</dbReference>
<dbReference type="AlphaFoldDB" id="A0A328BJZ8"/>
<reference evidence="5 6" key="1">
    <citation type="submission" date="2018-05" db="EMBL/GenBank/DDBJ databases">
        <authorList>
            <person name="Lanie J.A."/>
            <person name="Ng W.-L."/>
            <person name="Kazmierczak K.M."/>
            <person name="Andrzejewski T.M."/>
            <person name="Davidsen T.M."/>
            <person name="Wayne K.J."/>
            <person name="Tettelin H."/>
            <person name="Glass J.I."/>
            <person name="Rusch D."/>
            <person name="Podicherti R."/>
            <person name="Tsui H.-C.T."/>
            <person name="Winkler M.E."/>
        </authorList>
    </citation>
    <scope>NUCLEOTIDE SEQUENCE [LARGE SCALE GENOMIC DNA]</scope>
    <source>
        <strain evidence="5 6">BUT-10</strain>
    </source>
</reference>
<dbReference type="GO" id="GO:0004725">
    <property type="term" value="F:protein tyrosine phosphatase activity"/>
    <property type="evidence" value="ECO:0007669"/>
    <property type="project" value="UniProtKB-EC"/>
</dbReference>
<proteinExistence type="predicted"/>
<dbReference type="InterPro" id="IPR050438">
    <property type="entry name" value="LMW_PTPase"/>
</dbReference>
<name>A0A328BJZ8_9CAUL</name>
<protein>
    <recommendedName>
        <fullName evidence="1">protein-tyrosine-phosphatase</fullName>
        <ecNumber evidence="1">3.1.3.48</ecNumber>
    </recommendedName>
</protein>
<dbReference type="PANTHER" id="PTHR11717:SF31">
    <property type="entry name" value="LOW MOLECULAR WEIGHT PROTEIN-TYROSINE-PHOSPHATASE ETP-RELATED"/>
    <property type="match status" value="1"/>
</dbReference>
<dbReference type="Pfam" id="PF01451">
    <property type="entry name" value="LMWPc"/>
    <property type="match status" value="1"/>
</dbReference>